<feature type="compositionally biased region" description="Basic residues" evidence="8">
    <location>
        <begin position="396"/>
        <end position="405"/>
    </location>
</feature>
<dbReference type="InterPro" id="IPR002999">
    <property type="entry name" value="Tudor"/>
</dbReference>
<evidence type="ECO:0000313" key="11">
    <source>
        <dbReference type="Proteomes" id="UP001634393"/>
    </source>
</evidence>
<dbReference type="GO" id="GO:0051301">
    <property type="term" value="P:cell division"/>
    <property type="evidence" value="ECO:0007669"/>
    <property type="project" value="UniProtKB-KW"/>
</dbReference>
<evidence type="ECO:0000256" key="8">
    <source>
        <dbReference type="SAM" id="MobiDB-lite"/>
    </source>
</evidence>
<gene>
    <name evidence="10" type="ORF">ACJIZ3_001396</name>
</gene>
<feature type="compositionally biased region" description="Polar residues" evidence="8">
    <location>
        <begin position="474"/>
        <end position="488"/>
    </location>
</feature>
<accession>A0ABD3U729</accession>
<organism evidence="10 11">
    <name type="scientific">Penstemon smallii</name>
    <dbReference type="NCBI Taxonomy" id="265156"/>
    <lineage>
        <taxon>Eukaryota</taxon>
        <taxon>Viridiplantae</taxon>
        <taxon>Streptophyta</taxon>
        <taxon>Embryophyta</taxon>
        <taxon>Tracheophyta</taxon>
        <taxon>Spermatophyta</taxon>
        <taxon>Magnoliopsida</taxon>
        <taxon>eudicotyledons</taxon>
        <taxon>Gunneridae</taxon>
        <taxon>Pentapetalae</taxon>
        <taxon>asterids</taxon>
        <taxon>lamiids</taxon>
        <taxon>Lamiales</taxon>
        <taxon>Plantaginaceae</taxon>
        <taxon>Cheloneae</taxon>
        <taxon>Penstemon</taxon>
    </lineage>
</organism>
<dbReference type="GO" id="GO:0007064">
    <property type="term" value="P:mitotic sister chromatid cohesion"/>
    <property type="evidence" value="ECO:0007669"/>
    <property type="project" value="UniProtKB-ARBA"/>
</dbReference>
<feature type="compositionally biased region" description="Basic and acidic residues" evidence="8">
    <location>
        <begin position="679"/>
        <end position="692"/>
    </location>
</feature>
<feature type="domain" description="Tudor" evidence="9">
    <location>
        <begin position="567"/>
        <end position="626"/>
    </location>
</feature>
<sequence>MVPLSVKELEERLKAAGNCLLQPPFSRDELLPLLDRIEELLSKVEQAPAESMRSALSPLLKAVVADKLLKHSDVDVKVGVSSCISEITRITAPDAPYADDQMKDIFQLIVSSFENISDTSSKSHKKRANVLKTMAIVRSCLVMLDLECDQMIVEMFQHFLKGIRDYHAEHIFASMETIMTLVLEESEEISPDLINPILATLKKNNEAVLPIAKNLAERVIQSCADKLRPYLTQAVKTLDVSLDDYEQVVASICYENNRTCGHSNENILKDQSLVAGHTNVWLNEKELGRLNTFTAILPYDSLSRSGKTFLKVIRWISFLYEQVDKDGAEETNPRDIASEYVHGSPSEVPPVEAARSLDKLEDNSIQLSPSETSEDENVNAASPLQSDSLPEENRSKKSGRSKRKVNLISEETLSVGTVSKKASEGENIPKAKKQRYSGEKQPDETNNKDQASTEGVSKNDYGSTSDSETKSLDQTENLGDASNKSDVGSPSRKEDPGKGGRVKPRSKKDISKSFAKEDDDGKDTGTSPRSPLKSPKDKSSKEETPRMSTKRKRTPAKYKASKSTDYGEKLVGSKVRVWWPDDQAFYEGVIASFNSMRKRHKVFYNDGDVEELNLRKELWELVRDDPVSDEGETVELSSHGASSDMQRKKKGTTSEASKSKSKDNGRKAKPNPGGESEDETIKSKDRSQKLEGKSTVVSTKASVRSKNDGPAKTSAQSKQDGLKAAKSKAKTPQSGKTLSSPNGNIMTKPSSSKTKENDRMKEKPANFGKSSEVVKGKSPGTAKSRESETKKRRM</sequence>
<dbReference type="GO" id="GO:0006281">
    <property type="term" value="P:DNA repair"/>
    <property type="evidence" value="ECO:0007669"/>
    <property type="project" value="UniProtKB-KW"/>
</dbReference>
<keyword evidence="2" id="KW-0132">Cell division</keyword>
<dbReference type="InterPro" id="IPR011989">
    <property type="entry name" value="ARM-like"/>
</dbReference>
<feature type="region of interest" description="Disordered" evidence="8">
    <location>
        <begin position="417"/>
        <end position="566"/>
    </location>
</feature>
<dbReference type="EMBL" id="JBJXBP010000002">
    <property type="protein sequence ID" value="KAL3843993.1"/>
    <property type="molecule type" value="Genomic_DNA"/>
</dbReference>
<evidence type="ECO:0000256" key="1">
    <source>
        <dbReference type="ARBA" id="ARBA00004123"/>
    </source>
</evidence>
<dbReference type="Gene3D" id="1.25.10.10">
    <property type="entry name" value="Leucine-rich Repeat Variant"/>
    <property type="match status" value="1"/>
</dbReference>
<evidence type="ECO:0000256" key="2">
    <source>
        <dbReference type="ARBA" id="ARBA00022618"/>
    </source>
</evidence>
<dbReference type="Gene3D" id="2.30.30.140">
    <property type="match status" value="1"/>
</dbReference>
<dbReference type="Pfam" id="PF20168">
    <property type="entry name" value="PDS5"/>
    <property type="match status" value="1"/>
</dbReference>
<dbReference type="CDD" id="cd20404">
    <property type="entry name" value="Tudor_Agenet_AtEML-like"/>
    <property type="match status" value="1"/>
</dbReference>
<reference evidence="10 11" key="1">
    <citation type="submission" date="2024-12" db="EMBL/GenBank/DDBJ databases">
        <title>The unique morphological basis and parallel evolutionary history of personate flowers in Penstemon.</title>
        <authorList>
            <person name="Depatie T.H."/>
            <person name="Wessinger C.A."/>
        </authorList>
    </citation>
    <scope>NUCLEOTIDE SEQUENCE [LARGE SCALE GENOMIC DNA]</scope>
    <source>
        <strain evidence="10">WTNN_2</strain>
        <tissue evidence="10">Leaf</tissue>
    </source>
</reference>
<dbReference type="Proteomes" id="UP001634393">
    <property type="component" value="Unassembled WGS sequence"/>
</dbReference>
<evidence type="ECO:0000256" key="3">
    <source>
        <dbReference type="ARBA" id="ARBA00022763"/>
    </source>
</evidence>
<keyword evidence="6" id="KW-0539">Nucleus</keyword>
<keyword evidence="11" id="KW-1185">Reference proteome</keyword>
<feature type="compositionally biased region" description="Basic and acidic residues" evidence="8">
    <location>
        <begin position="783"/>
        <end position="794"/>
    </location>
</feature>
<dbReference type="PANTHER" id="PTHR12663">
    <property type="entry name" value="ANDROGEN INDUCED INHIBITOR OF PROLIFERATION AS3 / PDS5-RELATED"/>
    <property type="match status" value="1"/>
</dbReference>
<feature type="compositionally biased region" description="Basic and acidic residues" evidence="8">
    <location>
        <begin position="436"/>
        <end position="447"/>
    </location>
</feature>
<comment type="caution">
    <text evidence="10">The sequence shown here is derived from an EMBL/GenBank/DDBJ whole genome shotgun (WGS) entry which is preliminary data.</text>
</comment>
<keyword evidence="5" id="KW-0234">DNA repair</keyword>
<evidence type="ECO:0000256" key="7">
    <source>
        <dbReference type="ARBA" id="ARBA00023306"/>
    </source>
</evidence>
<name>A0ABD3U729_9LAMI</name>
<dbReference type="PANTHER" id="PTHR12663:SF3">
    <property type="entry name" value="SISTER CHROMATID COHESION PROTEIN PDS5 HOMOLOG C"/>
    <property type="match status" value="1"/>
</dbReference>
<keyword evidence="7" id="KW-0131">Cell cycle</keyword>
<feature type="compositionally biased region" description="Polar residues" evidence="8">
    <location>
        <begin position="695"/>
        <end position="704"/>
    </location>
</feature>
<protein>
    <recommendedName>
        <fullName evidence="9">Tudor domain-containing protein</fullName>
    </recommendedName>
</protein>
<feature type="compositionally biased region" description="Polar residues" evidence="8">
    <location>
        <begin position="635"/>
        <end position="644"/>
    </location>
</feature>
<evidence type="ECO:0000256" key="6">
    <source>
        <dbReference type="ARBA" id="ARBA00023242"/>
    </source>
</evidence>
<dbReference type="InterPro" id="IPR016024">
    <property type="entry name" value="ARM-type_fold"/>
</dbReference>
<feature type="compositionally biased region" description="Polar residues" evidence="8">
    <location>
        <begin position="448"/>
        <end position="466"/>
    </location>
</feature>
<comment type="subcellular location">
    <subcellularLocation>
        <location evidence="1">Nucleus</location>
    </subcellularLocation>
</comment>
<feature type="compositionally biased region" description="Basic and acidic residues" evidence="8">
    <location>
        <begin position="657"/>
        <end position="666"/>
    </location>
</feature>
<dbReference type="SUPFAM" id="SSF63748">
    <property type="entry name" value="Tudor/PWWP/MBT"/>
    <property type="match status" value="1"/>
</dbReference>
<evidence type="ECO:0000256" key="4">
    <source>
        <dbReference type="ARBA" id="ARBA00022776"/>
    </source>
</evidence>
<dbReference type="SUPFAM" id="SSF48371">
    <property type="entry name" value="ARM repeat"/>
    <property type="match status" value="1"/>
</dbReference>
<dbReference type="InterPro" id="IPR039776">
    <property type="entry name" value="Pds5"/>
</dbReference>
<dbReference type="AlphaFoldDB" id="A0ABD3U729"/>
<feature type="region of interest" description="Disordered" evidence="8">
    <location>
        <begin position="366"/>
        <end position="405"/>
    </location>
</feature>
<feature type="compositionally biased region" description="Basic and acidic residues" evidence="8">
    <location>
        <begin position="534"/>
        <end position="545"/>
    </location>
</feature>
<dbReference type="GO" id="GO:0005634">
    <property type="term" value="C:nucleus"/>
    <property type="evidence" value="ECO:0007669"/>
    <property type="project" value="UniProtKB-SubCell"/>
</dbReference>
<feature type="compositionally biased region" description="Polar residues" evidence="8">
    <location>
        <begin position="730"/>
        <end position="752"/>
    </location>
</feature>
<feature type="compositionally biased region" description="Basic and acidic residues" evidence="8">
    <location>
        <begin position="507"/>
        <end position="516"/>
    </location>
</feature>
<feature type="compositionally biased region" description="Basic residues" evidence="8">
    <location>
        <begin position="548"/>
        <end position="560"/>
    </location>
</feature>
<proteinExistence type="predicted"/>
<evidence type="ECO:0000259" key="9">
    <source>
        <dbReference type="SMART" id="SM00333"/>
    </source>
</evidence>
<dbReference type="SMART" id="SM00333">
    <property type="entry name" value="TUDOR"/>
    <property type="match status" value="1"/>
</dbReference>
<feature type="compositionally biased region" description="Basic and acidic residues" evidence="8">
    <location>
        <begin position="753"/>
        <end position="764"/>
    </location>
</feature>
<keyword evidence="4" id="KW-0498">Mitosis</keyword>
<evidence type="ECO:0000256" key="5">
    <source>
        <dbReference type="ARBA" id="ARBA00023204"/>
    </source>
</evidence>
<dbReference type="GO" id="GO:0035825">
    <property type="term" value="P:homologous recombination"/>
    <property type="evidence" value="ECO:0007669"/>
    <property type="project" value="UniProtKB-ARBA"/>
</dbReference>
<evidence type="ECO:0000313" key="10">
    <source>
        <dbReference type="EMBL" id="KAL3843993.1"/>
    </source>
</evidence>
<feature type="compositionally biased region" description="Polar residues" evidence="8">
    <location>
        <begin position="379"/>
        <end position="388"/>
    </location>
</feature>
<feature type="region of interest" description="Disordered" evidence="8">
    <location>
        <begin position="623"/>
        <end position="794"/>
    </location>
</feature>
<keyword evidence="3" id="KW-0227">DNA damage</keyword>